<organism evidence="2">
    <name type="scientific">marine sediment metagenome</name>
    <dbReference type="NCBI Taxonomy" id="412755"/>
    <lineage>
        <taxon>unclassified sequences</taxon>
        <taxon>metagenomes</taxon>
        <taxon>ecological metagenomes</taxon>
    </lineage>
</organism>
<dbReference type="AlphaFoldDB" id="X1H642"/>
<protein>
    <recommendedName>
        <fullName evidence="1">ISXO2-like transposase domain-containing protein</fullName>
    </recommendedName>
</protein>
<evidence type="ECO:0000259" key="1">
    <source>
        <dbReference type="SMART" id="SM01126"/>
    </source>
</evidence>
<dbReference type="PANTHER" id="PTHR47163">
    <property type="entry name" value="DDE_TNP_IS1595 DOMAIN-CONTAINING PROTEIN"/>
    <property type="match status" value="1"/>
</dbReference>
<dbReference type="InterPro" id="IPR024445">
    <property type="entry name" value="Tnp_ISXO2-like"/>
</dbReference>
<proteinExistence type="predicted"/>
<dbReference type="SMART" id="SM01126">
    <property type="entry name" value="DDE_Tnp_IS1595"/>
    <property type="match status" value="1"/>
</dbReference>
<gene>
    <name evidence="2" type="ORF">S03H2_27875</name>
</gene>
<dbReference type="NCBIfam" id="NF033547">
    <property type="entry name" value="transpos_IS1595"/>
    <property type="match status" value="1"/>
</dbReference>
<comment type="caution">
    <text evidence="2">The sequence shown here is derived from an EMBL/GenBank/DDBJ whole genome shotgun (WGS) entry which is preliminary data.</text>
</comment>
<sequence>AIPEAIIYTDEFPSYKKLSKLGYKHEFIHHLNKVYVINDVHINSIEGFWSLFKRGINGVYHSVSKKHLQKYINEYVFRYNNRNNDNFMFYKMMAVACRTF</sequence>
<evidence type="ECO:0000313" key="2">
    <source>
        <dbReference type="EMBL" id="GAH52520.1"/>
    </source>
</evidence>
<dbReference type="PANTHER" id="PTHR47163:SF2">
    <property type="entry name" value="SI:DKEY-17M8.2"/>
    <property type="match status" value="1"/>
</dbReference>
<feature type="non-terminal residue" evidence="2">
    <location>
        <position position="1"/>
    </location>
</feature>
<feature type="domain" description="ISXO2-like transposase" evidence="1">
    <location>
        <begin position="1"/>
        <end position="80"/>
    </location>
</feature>
<dbReference type="InterPro" id="IPR053164">
    <property type="entry name" value="IS1016-like_transposase"/>
</dbReference>
<reference evidence="2" key="1">
    <citation type="journal article" date="2014" name="Front. Microbiol.">
        <title>High frequency of phylogenetically diverse reductive dehalogenase-homologous genes in deep subseafloor sedimentary metagenomes.</title>
        <authorList>
            <person name="Kawai M."/>
            <person name="Futagami T."/>
            <person name="Toyoda A."/>
            <person name="Takaki Y."/>
            <person name="Nishi S."/>
            <person name="Hori S."/>
            <person name="Arai W."/>
            <person name="Tsubouchi T."/>
            <person name="Morono Y."/>
            <person name="Uchiyama I."/>
            <person name="Ito T."/>
            <person name="Fujiyama A."/>
            <person name="Inagaki F."/>
            <person name="Takami H."/>
        </authorList>
    </citation>
    <scope>NUCLEOTIDE SEQUENCE</scope>
    <source>
        <strain evidence="2">Expedition CK06-06</strain>
    </source>
</reference>
<name>X1H642_9ZZZZ</name>
<dbReference type="Pfam" id="PF12762">
    <property type="entry name" value="DDE_Tnp_IS1595"/>
    <property type="match status" value="1"/>
</dbReference>
<accession>X1H642</accession>
<dbReference type="EMBL" id="BARU01016784">
    <property type="protein sequence ID" value="GAH52520.1"/>
    <property type="molecule type" value="Genomic_DNA"/>
</dbReference>